<dbReference type="SUPFAM" id="SSF46689">
    <property type="entry name" value="Homeodomain-like"/>
    <property type="match status" value="1"/>
</dbReference>
<feature type="compositionally biased region" description="Low complexity" evidence="1">
    <location>
        <begin position="67"/>
        <end position="84"/>
    </location>
</feature>
<evidence type="ECO:0000259" key="2">
    <source>
        <dbReference type="SMART" id="SM00717"/>
    </source>
</evidence>
<dbReference type="InterPro" id="IPR009057">
    <property type="entry name" value="Homeodomain-like_sf"/>
</dbReference>
<feature type="compositionally biased region" description="Basic residues" evidence="1">
    <location>
        <begin position="205"/>
        <end position="217"/>
    </location>
</feature>
<feature type="region of interest" description="Disordered" evidence="1">
    <location>
        <begin position="149"/>
        <end position="179"/>
    </location>
</feature>
<gene>
    <name evidence="3" type="ORF">M0812_02595</name>
</gene>
<dbReference type="SMART" id="SM00717">
    <property type="entry name" value="SANT"/>
    <property type="match status" value="1"/>
</dbReference>
<organism evidence="3 4">
    <name type="scientific">Anaeramoeba flamelloides</name>
    <dbReference type="NCBI Taxonomy" id="1746091"/>
    <lineage>
        <taxon>Eukaryota</taxon>
        <taxon>Metamonada</taxon>
        <taxon>Anaeramoebidae</taxon>
        <taxon>Anaeramoeba</taxon>
    </lineage>
</organism>
<feature type="compositionally biased region" description="Basic and acidic residues" evidence="1">
    <location>
        <begin position="191"/>
        <end position="204"/>
    </location>
</feature>
<evidence type="ECO:0000313" key="4">
    <source>
        <dbReference type="Proteomes" id="UP001146793"/>
    </source>
</evidence>
<feature type="domain" description="Myb-like" evidence="2">
    <location>
        <begin position="86"/>
        <end position="134"/>
    </location>
</feature>
<reference evidence="3" key="1">
    <citation type="submission" date="2022-08" db="EMBL/GenBank/DDBJ databases">
        <title>Novel sulphate-reducing endosymbionts in the free-living metamonad Anaeramoeba.</title>
        <authorList>
            <person name="Jerlstrom-Hultqvist J."/>
            <person name="Cepicka I."/>
            <person name="Gallot-Lavallee L."/>
            <person name="Salas-Leiva D."/>
            <person name="Curtis B.A."/>
            <person name="Zahonova K."/>
            <person name="Pipaliya S."/>
            <person name="Dacks J."/>
            <person name="Roger A.J."/>
        </authorList>
    </citation>
    <scope>NUCLEOTIDE SEQUENCE</scope>
    <source>
        <strain evidence="3">Busselton2</strain>
    </source>
</reference>
<evidence type="ECO:0000256" key="1">
    <source>
        <dbReference type="SAM" id="MobiDB-lite"/>
    </source>
</evidence>
<accession>A0AAV7YR68</accession>
<feature type="compositionally biased region" description="Basic residues" evidence="1">
    <location>
        <begin position="149"/>
        <end position="169"/>
    </location>
</feature>
<dbReference type="Gene3D" id="1.10.10.60">
    <property type="entry name" value="Homeodomain-like"/>
    <property type="match status" value="1"/>
</dbReference>
<sequence length="217" mass="25955">MNKKEYLKKKLSLIKSKLNRTRDLNQTLIESYGELIDQVVDIEREILKQAPNYQESLSTTPTASIPTSNTTTQPTTKLNTNQQQYNKGPWKKSELDKLKIARQKFGSSIDQISKYVGTRNLRQCHSKILLLDSEREEKNKKEKKLLRKKALKEKKKKKEEKLTRKRKMKEKYSNIDMNLENQEIEKIQEKYKRKEKEKEKEKEKQKSKKKKKKKRKN</sequence>
<feature type="region of interest" description="Disordered" evidence="1">
    <location>
        <begin position="53"/>
        <end position="89"/>
    </location>
</feature>
<feature type="compositionally biased region" description="Polar residues" evidence="1">
    <location>
        <begin position="53"/>
        <end position="66"/>
    </location>
</feature>
<feature type="region of interest" description="Disordered" evidence="1">
    <location>
        <begin position="191"/>
        <end position="217"/>
    </location>
</feature>
<protein>
    <recommendedName>
        <fullName evidence="2">Myb-like domain-containing protein</fullName>
    </recommendedName>
</protein>
<dbReference type="Proteomes" id="UP001146793">
    <property type="component" value="Unassembled WGS sequence"/>
</dbReference>
<comment type="caution">
    <text evidence="3">The sequence shown here is derived from an EMBL/GenBank/DDBJ whole genome shotgun (WGS) entry which is preliminary data.</text>
</comment>
<dbReference type="InterPro" id="IPR001005">
    <property type="entry name" value="SANT/Myb"/>
</dbReference>
<proteinExistence type="predicted"/>
<dbReference type="AlphaFoldDB" id="A0AAV7YR68"/>
<evidence type="ECO:0000313" key="3">
    <source>
        <dbReference type="EMBL" id="KAJ3430920.1"/>
    </source>
</evidence>
<name>A0AAV7YR68_9EUKA</name>
<dbReference type="EMBL" id="JANTQA010000048">
    <property type="protein sequence ID" value="KAJ3430920.1"/>
    <property type="molecule type" value="Genomic_DNA"/>
</dbReference>